<reference evidence="2 3" key="1">
    <citation type="submission" date="2017-06" db="EMBL/GenBank/DDBJ databases">
        <title>Comparative genomic analysis of Ambrosia Fusariam Clade fungi.</title>
        <authorList>
            <person name="Stajich J.E."/>
            <person name="Carrillo J."/>
            <person name="Kijimoto T."/>
            <person name="Eskalen A."/>
            <person name="O'Donnell K."/>
            <person name="Kasson M."/>
        </authorList>
    </citation>
    <scope>NUCLEOTIDE SEQUENCE [LARGE SCALE GENOMIC DNA]</scope>
    <source>
        <strain evidence="2 3">NRRL62584</strain>
    </source>
</reference>
<comment type="caution">
    <text evidence="2">The sequence shown here is derived from an EMBL/GenBank/DDBJ whole genome shotgun (WGS) entry which is preliminary data.</text>
</comment>
<feature type="region of interest" description="Disordered" evidence="1">
    <location>
        <begin position="1"/>
        <end position="29"/>
    </location>
</feature>
<accession>A0A428Q7A5</accession>
<evidence type="ECO:0000313" key="3">
    <source>
        <dbReference type="Proteomes" id="UP000288168"/>
    </source>
</evidence>
<proteinExistence type="predicted"/>
<evidence type="ECO:0000256" key="1">
    <source>
        <dbReference type="SAM" id="MobiDB-lite"/>
    </source>
</evidence>
<sequence>MAEALTSARVTLEPVAEETPLPGPSGLSDALNCGTMNKIPLLPPSEMSKSLDGYLEPFVKQRLGPLQGTFEGLNGIDFAKRRLDIQLILEQYHRALAEHHALGGKPRLSSG</sequence>
<dbReference type="EMBL" id="NKCI01000053">
    <property type="protein sequence ID" value="RSL61122.1"/>
    <property type="molecule type" value="Genomic_DNA"/>
</dbReference>
<gene>
    <name evidence="2" type="ORF">CEP54_006354</name>
</gene>
<name>A0A428Q7A5_9HYPO</name>
<evidence type="ECO:0000313" key="2">
    <source>
        <dbReference type="EMBL" id="RSL61122.1"/>
    </source>
</evidence>
<protein>
    <submittedName>
        <fullName evidence="2">Uncharacterized protein</fullName>
    </submittedName>
</protein>
<dbReference type="AlphaFoldDB" id="A0A428Q7A5"/>
<organism evidence="2 3">
    <name type="scientific">Fusarium duplospermum</name>
    <dbReference type="NCBI Taxonomy" id="1325734"/>
    <lineage>
        <taxon>Eukaryota</taxon>
        <taxon>Fungi</taxon>
        <taxon>Dikarya</taxon>
        <taxon>Ascomycota</taxon>
        <taxon>Pezizomycotina</taxon>
        <taxon>Sordariomycetes</taxon>
        <taxon>Hypocreomycetidae</taxon>
        <taxon>Hypocreales</taxon>
        <taxon>Nectriaceae</taxon>
        <taxon>Fusarium</taxon>
        <taxon>Fusarium solani species complex</taxon>
    </lineage>
</organism>
<dbReference type="Proteomes" id="UP000288168">
    <property type="component" value="Unassembled WGS sequence"/>
</dbReference>
<keyword evidence="3" id="KW-1185">Reference proteome</keyword>